<feature type="transmembrane region" description="Helical" evidence="11">
    <location>
        <begin position="886"/>
        <end position="913"/>
    </location>
</feature>
<evidence type="ECO:0000256" key="10">
    <source>
        <dbReference type="SAM" id="MobiDB-lite"/>
    </source>
</evidence>
<dbReference type="InterPro" id="IPR029044">
    <property type="entry name" value="Nucleotide-diphossugar_trans"/>
</dbReference>
<evidence type="ECO:0000256" key="11">
    <source>
        <dbReference type="SAM" id="Phobius"/>
    </source>
</evidence>
<reference evidence="14" key="1">
    <citation type="submission" date="2016-05" db="EMBL/GenBank/DDBJ databases">
        <title>Comparative genomics of biotechnologically important yeasts.</title>
        <authorList>
            <consortium name="DOE Joint Genome Institute"/>
            <person name="Riley R."/>
            <person name="Haridas S."/>
            <person name="Wolfe K.H."/>
            <person name="Lopes M.R."/>
            <person name="Hittinger C.T."/>
            <person name="Goker M."/>
            <person name="Salamov A."/>
            <person name="Wisecaver J."/>
            <person name="Long T.M."/>
            <person name="Aerts A.L."/>
            <person name="Barry K."/>
            <person name="Choi C."/>
            <person name="Clum A."/>
            <person name="Coughlan A.Y."/>
            <person name="Deshpande S."/>
            <person name="Douglass A.P."/>
            <person name="Hanson S.J."/>
            <person name="Klenk H.-P."/>
            <person name="Labutti K."/>
            <person name="Lapidus A."/>
            <person name="Lindquist E."/>
            <person name="Lipzen A."/>
            <person name="Meier-Kolthoff J.P."/>
            <person name="Ohm R.A."/>
            <person name="Otillar R.P."/>
            <person name="Pangilinan J."/>
            <person name="Peng Y."/>
            <person name="Rokas A."/>
            <person name="Rosa C.A."/>
            <person name="Scheuner C."/>
            <person name="Sibirny A.A."/>
            <person name="Slot J.C."/>
            <person name="Stielow J.B."/>
            <person name="Sun H."/>
            <person name="Kurtzman C.P."/>
            <person name="Blackwell M."/>
            <person name="Grigoriev I.V."/>
            <person name="Jeffries T.W."/>
        </authorList>
    </citation>
    <scope>NUCLEOTIDE SEQUENCE [LARGE SCALE GENOMIC DNA]</scope>
    <source>
        <strain evidence="14">NRRL Y-2460</strain>
    </source>
</reference>
<feature type="compositionally biased region" description="Polar residues" evidence="10">
    <location>
        <begin position="134"/>
        <end position="155"/>
    </location>
</feature>
<dbReference type="SUPFAM" id="SSF53448">
    <property type="entry name" value="Nucleotide-diphospho-sugar transferases"/>
    <property type="match status" value="1"/>
</dbReference>
<dbReference type="GO" id="GO:0030476">
    <property type="term" value="P:ascospore wall assembly"/>
    <property type="evidence" value="ECO:0007669"/>
    <property type="project" value="EnsemblFungi"/>
</dbReference>
<evidence type="ECO:0000256" key="9">
    <source>
        <dbReference type="ARBA" id="ARBA00023316"/>
    </source>
</evidence>
<proteinExistence type="predicted"/>
<feature type="compositionally biased region" description="Polar residues" evidence="10">
    <location>
        <begin position="1"/>
        <end position="15"/>
    </location>
</feature>
<evidence type="ECO:0000256" key="7">
    <source>
        <dbReference type="ARBA" id="ARBA00022989"/>
    </source>
</evidence>
<feature type="region of interest" description="Disordered" evidence="10">
    <location>
        <begin position="199"/>
        <end position="223"/>
    </location>
</feature>
<evidence type="ECO:0000256" key="1">
    <source>
        <dbReference type="ARBA" id="ARBA00004651"/>
    </source>
</evidence>
<sequence length="1140" mass="128902">MSYNYNQGNQRNFSEGSEEGDDSIPDYYYGSRTQNVVNNRGPPVPPQINIHGPQVTGVQDRSTGANAGVNSGANRFQSIQPLPQSYRPIPLSNLGTRNNHSTSDHDLHQRARQLDQFDQQQQQQQQQQQASGVYISSQNSPSRQSAYSVSPNRNNHYGDVADTSYYNNTDYRTNDNYYSALPPTRSSSIVNRNYNNGARSPRLGGFPVSQNYAPSLNENDDDDLELDNPYRNSYVMDTNPLQQNGSSTNVPFIRNNNDFFTNGNNNNINNNNNNINKARPNNYFDAFEPYQYDEQDQFENDFAPFPISGDSYQLNTFIEDAPTTVVDSQEDDDNQSYIAGSDDPFNLKETSVVNDYGDGSESPIVTMGNFGDEQDIIMPPAEGQQPRRGKTMIKKVQMINGNLVLDCPVSQKLLAKYPEPLTEHDREFLFMRYQAATCDPSEFVYSNFTLRQKCYKEPRVTEIMIVITMYNESDVLLARTLKGVLKNIKYLMSKKRSSTWGPDAWKKIVVCIVSDGRTIINPRARALLAALGVYQEGFAKNMVNDKAVVSHIYEYTSMVGISSIKDDMVKLTTEKTTPVQLLFCLKEKNQKKINSHRWCFQAFGPILDPNIVVLLDAGTQPSSDSIYHLWKSFDRNPSVAGSCGEIKASLGKGGALLINPLVAAQNFEYKTSNILDKPMESVFGFVTVLPGAFSAYRYVALQNDVTGEGPLSSYFKGESLHDSSSGIFTANMYLAEDRILCFELVAKRDCRWVLKYVKAASATTDVPERLPEFILQRRRWLNGSFFAAIYSVSHFYKIYGSAHSIIRKFFLHVQLVYQILSLLVSWFSLGSYFLVFRILTVDLSETDLDFAPGNILSVILLWLYLASLVTTFILSFGNRPKGTEMFYIVISIFFAILMAYMIFAAIYMSVYAIKDIISETSEFTVSMIFTSTKFRDLIVATCSTYLLYFLGAFLFLDPWHMFTSFVQYLLLSPSYVNVLNIYAFCNIHDISWGTKGDNSIKLDLGVAKTSSSGKLEVDIPTFAEDIDNSYTEQINVLLKNPNDEEKIKKIDPEEKKKDYYAFIRSMTVLFWMFSNFVIIAIVLETGGIDQLGWNDSTDDSGYLSTNTSVFLTVILWLVAFMALFRFVGCVSYLFLRIIGK</sequence>
<dbReference type="Proteomes" id="UP000094236">
    <property type="component" value="Unassembled WGS sequence"/>
</dbReference>
<keyword evidence="7 11" id="KW-1133">Transmembrane helix</keyword>
<dbReference type="EMBL" id="KV454011">
    <property type="protein sequence ID" value="ODV98133.1"/>
    <property type="molecule type" value="Genomic_DNA"/>
</dbReference>
<dbReference type="GO" id="GO:0004100">
    <property type="term" value="F:chitin synthase activity"/>
    <property type="evidence" value="ECO:0007669"/>
    <property type="project" value="UniProtKB-EC"/>
</dbReference>
<evidence type="ECO:0000256" key="2">
    <source>
        <dbReference type="ARBA" id="ARBA00012543"/>
    </source>
</evidence>
<evidence type="ECO:0000259" key="12">
    <source>
        <dbReference type="Pfam" id="PF08407"/>
    </source>
</evidence>
<dbReference type="GO" id="GO:0006031">
    <property type="term" value="P:chitin biosynthetic process"/>
    <property type="evidence" value="ECO:0007669"/>
    <property type="project" value="EnsemblFungi"/>
</dbReference>
<dbReference type="STRING" id="669874.A0A1E4U296"/>
<accession>A0A1E4U296</accession>
<feature type="compositionally biased region" description="Basic and acidic residues" evidence="10">
    <location>
        <begin position="102"/>
        <end position="115"/>
    </location>
</feature>
<evidence type="ECO:0000256" key="5">
    <source>
        <dbReference type="ARBA" id="ARBA00022679"/>
    </source>
</evidence>
<comment type="subcellular location">
    <subcellularLocation>
        <location evidence="1">Cell membrane</location>
        <topology evidence="1">Multi-pass membrane protein</topology>
    </subcellularLocation>
</comment>
<evidence type="ECO:0000256" key="8">
    <source>
        <dbReference type="ARBA" id="ARBA00023136"/>
    </source>
</evidence>
<protein>
    <recommendedName>
        <fullName evidence="2">chitin synthase</fullName>
        <ecNumber evidence="2">2.4.1.16</ecNumber>
    </recommendedName>
</protein>
<keyword evidence="6 11" id="KW-0812">Transmembrane</keyword>
<organism evidence="13 14">
    <name type="scientific">Pachysolen tannophilus NRRL Y-2460</name>
    <dbReference type="NCBI Taxonomy" id="669874"/>
    <lineage>
        <taxon>Eukaryota</taxon>
        <taxon>Fungi</taxon>
        <taxon>Dikarya</taxon>
        <taxon>Ascomycota</taxon>
        <taxon>Saccharomycotina</taxon>
        <taxon>Pichiomycetes</taxon>
        <taxon>Pachysolenaceae</taxon>
        <taxon>Pachysolen</taxon>
    </lineage>
</organism>
<gene>
    <name evidence="13" type="ORF">PACTADRAFT_47944</name>
</gene>
<feature type="compositionally biased region" description="Polar residues" evidence="10">
    <location>
        <begin position="56"/>
        <end position="83"/>
    </location>
</feature>
<evidence type="ECO:0000256" key="4">
    <source>
        <dbReference type="ARBA" id="ARBA00022676"/>
    </source>
</evidence>
<keyword evidence="4" id="KW-0328">Glycosyltransferase</keyword>
<keyword evidence="14" id="KW-1185">Reference proteome</keyword>
<evidence type="ECO:0000313" key="13">
    <source>
        <dbReference type="EMBL" id="ODV98133.1"/>
    </source>
</evidence>
<feature type="region of interest" description="Disordered" evidence="10">
    <location>
        <begin position="1"/>
        <end position="168"/>
    </location>
</feature>
<feature type="transmembrane region" description="Helical" evidence="11">
    <location>
        <begin position="937"/>
        <end position="956"/>
    </location>
</feature>
<dbReference type="EC" id="2.4.1.16" evidence="2"/>
<dbReference type="CDD" id="cd04190">
    <property type="entry name" value="Chitin_synth_C"/>
    <property type="match status" value="1"/>
</dbReference>
<feature type="transmembrane region" description="Helical" evidence="11">
    <location>
        <begin position="780"/>
        <end position="799"/>
    </location>
</feature>
<dbReference type="Pfam" id="PF08407">
    <property type="entry name" value="Chitin_synth_1N"/>
    <property type="match status" value="1"/>
</dbReference>
<dbReference type="PANTHER" id="PTHR22914:SF9">
    <property type="entry name" value="CHITIN SYNTHASE 1"/>
    <property type="match status" value="1"/>
</dbReference>
<dbReference type="PANTHER" id="PTHR22914">
    <property type="entry name" value="CHITIN SYNTHASE"/>
    <property type="match status" value="1"/>
</dbReference>
<feature type="transmembrane region" description="Helical" evidence="11">
    <location>
        <begin position="811"/>
        <end position="835"/>
    </location>
</feature>
<dbReference type="AlphaFoldDB" id="A0A1E4U296"/>
<feature type="compositionally biased region" description="Low complexity" evidence="10">
    <location>
        <begin position="116"/>
        <end position="130"/>
    </location>
</feature>
<dbReference type="OrthoDB" id="26569at2759"/>
<feature type="transmembrane region" description="Helical" evidence="11">
    <location>
        <begin position="1109"/>
        <end position="1135"/>
    </location>
</feature>
<keyword evidence="8 11" id="KW-0472">Membrane</keyword>
<dbReference type="GO" id="GO:0030428">
    <property type="term" value="C:cell septum"/>
    <property type="evidence" value="ECO:0007669"/>
    <property type="project" value="TreeGrafter"/>
</dbReference>
<dbReference type="InterPro" id="IPR004835">
    <property type="entry name" value="Chitin_synth"/>
</dbReference>
<dbReference type="GO" id="GO:0005886">
    <property type="term" value="C:plasma membrane"/>
    <property type="evidence" value="ECO:0007669"/>
    <property type="project" value="UniProtKB-SubCell"/>
</dbReference>
<dbReference type="InterPro" id="IPR013616">
    <property type="entry name" value="Chitin_synth_N"/>
</dbReference>
<name>A0A1E4U296_PACTA</name>
<feature type="transmembrane region" description="Helical" evidence="11">
    <location>
        <begin position="855"/>
        <end position="874"/>
    </location>
</feature>
<evidence type="ECO:0000313" key="14">
    <source>
        <dbReference type="Proteomes" id="UP000094236"/>
    </source>
</evidence>
<keyword evidence="5" id="KW-0808">Transferase</keyword>
<evidence type="ECO:0000256" key="6">
    <source>
        <dbReference type="ARBA" id="ARBA00022692"/>
    </source>
</evidence>
<dbReference type="Pfam" id="PF01644">
    <property type="entry name" value="Chitin_synth_1"/>
    <property type="match status" value="1"/>
</dbReference>
<evidence type="ECO:0000256" key="3">
    <source>
        <dbReference type="ARBA" id="ARBA00022475"/>
    </source>
</evidence>
<keyword evidence="3" id="KW-1003">Cell membrane</keyword>
<keyword evidence="9" id="KW-0961">Cell wall biogenesis/degradation</keyword>
<feature type="domain" description="Chitin synthase N-terminal" evidence="12">
    <location>
        <begin position="392"/>
        <end position="462"/>
    </location>
</feature>
<feature type="transmembrane region" description="Helical" evidence="11">
    <location>
        <begin position="1059"/>
        <end position="1083"/>
    </location>
</feature>